<dbReference type="Proteomes" id="UP000823862">
    <property type="component" value="Unassembled WGS sequence"/>
</dbReference>
<organism evidence="1 2">
    <name type="scientific">Candidatus Bacteroides avicola</name>
    <dbReference type="NCBI Taxonomy" id="2838468"/>
    <lineage>
        <taxon>Bacteria</taxon>
        <taxon>Pseudomonadati</taxon>
        <taxon>Bacteroidota</taxon>
        <taxon>Bacteroidia</taxon>
        <taxon>Bacteroidales</taxon>
        <taxon>Bacteroidaceae</taxon>
        <taxon>Bacteroides</taxon>
    </lineage>
</organism>
<sequence length="268" mass="31306">MKTKKLLITIMMALLFGFNAIGANYRAIYDFEYTKDSINSIIEKDILYLEIAEKGSFCFSYHTYYSDSLWNTPNGRAVWGQLFSAAIAKDGTNATSFPYKRSTFMVTKRYASDTLRIKDVIDQDIYEYDTFKSEFHWQLCDSTKNINGFEAYKATCCYHGREWTVWFSPDIPFSDGPWVFCGLPGLILEAYDRDNLFSFRLEGLTSNPDPKKDWLDEGKKTDRISFLRKDYQYRKNLTRIFNAEMGTNVPENKNDTRYLDGLEPDFKQ</sequence>
<comment type="caution">
    <text evidence="1">The sequence shown here is derived from an EMBL/GenBank/DDBJ whole genome shotgun (WGS) entry which is preliminary data.</text>
</comment>
<dbReference type="AlphaFoldDB" id="A0A9D2HW26"/>
<protein>
    <submittedName>
        <fullName evidence="1">GLPGLI family protein</fullName>
    </submittedName>
</protein>
<reference evidence="1" key="1">
    <citation type="journal article" date="2021" name="PeerJ">
        <title>Extensive microbial diversity within the chicken gut microbiome revealed by metagenomics and culture.</title>
        <authorList>
            <person name="Gilroy R."/>
            <person name="Ravi A."/>
            <person name="Getino M."/>
            <person name="Pursley I."/>
            <person name="Horton D.L."/>
            <person name="Alikhan N.F."/>
            <person name="Baker D."/>
            <person name="Gharbi K."/>
            <person name="Hall N."/>
            <person name="Watson M."/>
            <person name="Adriaenssens E.M."/>
            <person name="Foster-Nyarko E."/>
            <person name="Jarju S."/>
            <person name="Secka A."/>
            <person name="Antonio M."/>
            <person name="Oren A."/>
            <person name="Chaudhuri R.R."/>
            <person name="La Ragione R."/>
            <person name="Hildebrand F."/>
            <person name="Pallen M.J."/>
        </authorList>
    </citation>
    <scope>NUCLEOTIDE SEQUENCE</scope>
    <source>
        <strain evidence="1">ChiHjej12B11-9795</strain>
    </source>
</reference>
<gene>
    <name evidence="1" type="ORF">H9950_10305</name>
</gene>
<dbReference type="NCBIfam" id="TIGR01200">
    <property type="entry name" value="GLPGLI"/>
    <property type="match status" value="1"/>
</dbReference>
<name>A0A9D2HW26_9BACE</name>
<evidence type="ECO:0000313" key="1">
    <source>
        <dbReference type="EMBL" id="HJA86560.1"/>
    </source>
</evidence>
<accession>A0A9D2HW26</accession>
<reference evidence="1" key="2">
    <citation type="submission" date="2021-04" db="EMBL/GenBank/DDBJ databases">
        <authorList>
            <person name="Gilroy R."/>
        </authorList>
    </citation>
    <scope>NUCLEOTIDE SEQUENCE</scope>
    <source>
        <strain evidence="1">ChiHjej12B11-9795</strain>
    </source>
</reference>
<evidence type="ECO:0000313" key="2">
    <source>
        <dbReference type="Proteomes" id="UP000823862"/>
    </source>
</evidence>
<dbReference type="EMBL" id="DWZI01000050">
    <property type="protein sequence ID" value="HJA86560.1"/>
    <property type="molecule type" value="Genomic_DNA"/>
</dbReference>
<proteinExistence type="predicted"/>
<dbReference type="InterPro" id="IPR005901">
    <property type="entry name" value="GLPGLI"/>
</dbReference>
<dbReference type="Pfam" id="PF09697">
    <property type="entry name" value="Porph_ging"/>
    <property type="match status" value="1"/>
</dbReference>